<dbReference type="AlphaFoldDB" id="A0A6J6HSL6"/>
<dbReference type="InterPro" id="IPR013762">
    <property type="entry name" value="Integrase-like_cat_sf"/>
</dbReference>
<dbReference type="PROSITE" id="PS51900">
    <property type="entry name" value="CB"/>
    <property type="match status" value="1"/>
</dbReference>
<evidence type="ECO:0000256" key="6">
    <source>
        <dbReference type="ARBA" id="ARBA00023125"/>
    </source>
</evidence>
<evidence type="ECO:0000256" key="5">
    <source>
        <dbReference type="ARBA" id="ARBA00022908"/>
    </source>
</evidence>
<keyword evidence="3" id="KW-0132">Cell division</keyword>
<dbReference type="GO" id="GO:0007059">
    <property type="term" value="P:chromosome segregation"/>
    <property type="evidence" value="ECO:0007669"/>
    <property type="project" value="UniProtKB-KW"/>
</dbReference>
<dbReference type="InterPro" id="IPR023009">
    <property type="entry name" value="Tyrosine_recombinase_XerC/XerD"/>
</dbReference>
<name>A0A6J6HSL6_9ZZZZ</name>
<dbReference type="InterPro" id="IPR010998">
    <property type="entry name" value="Integrase_recombinase_N"/>
</dbReference>
<dbReference type="InterPro" id="IPR002104">
    <property type="entry name" value="Integrase_catalytic"/>
</dbReference>
<dbReference type="InterPro" id="IPR004107">
    <property type="entry name" value="Integrase_SAM-like_N"/>
</dbReference>
<accession>A0A6J6HSL6</accession>
<dbReference type="Pfam" id="PF02899">
    <property type="entry name" value="Phage_int_SAM_1"/>
    <property type="match status" value="1"/>
</dbReference>
<keyword evidence="6" id="KW-0238">DNA-binding</keyword>
<evidence type="ECO:0000259" key="9">
    <source>
        <dbReference type="PROSITE" id="PS51898"/>
    </source>
</evidence>
<evidence type="ECO:0000259" key="10">
    <source>
        <dbReference type="PROSITE" id="PS51900"/>
    </source>
</evidence>
<feature type="domain" description="Core-binding (CB)" evidence="10">
    <location>
        <begin position="3"/>
        <end position="88"/>
    </location>
</feature>
<protein>
    <submittedName>
        <fullName evidence="11">Unannotated protein</fullName>
    </submittedName>
</protein>
<dbReference type="NCBIfam" id="NF001399">
    <property type="entry name" value="PRK00283.1"/>
    <property type="match status" value="1"/>
</dbReference>
<comment type="subcellular location">
    <subcellularLocation>
        <location evidence="1">Cytoplasm</location>
    </subcellularLocation>
</comment>
<keyword evidence="7" id="KW-0233">DNA recombination</keyword>
<evidence type="ECO:0000256" key="4">
    <source>
        <dbReference type="ARBA" id="ARBA00022829"/>
    </source>
</evidence>
<dbReference type="GO" id="GO:0015074">
    <property type="term" value="P:DNA integration"/>
    <property type="evidence" value="ECO:0007669"/>
    <property type="project" value="UniProtKB-KW"/>
</dbReference>
<evidence type="ECO:0000256" key="2">
    <source>
        <dbReference type="ARBA" id="ARBA00022490"/>
    </source>
</evidence>
<evidence type="ECO:0000256" key="7">
    <source>
        <dbReference type="ARBA" id="ARBA00023172"/>
    </source>
</evidence>
<dbReference type="GO" id="GO:0051301">
    <property type="term" value="P:cell division"/>
    <property type="evidence" value="ECO:0007669"/>
    <property type="project" value="UniProtKB-KW"/>
</dbReference>
<keyword evidence="2" id="KW-0963">Cytoplasm</keyword>
<reference evidence="11" key="1">
    <citation type="submission" date="2020-05" db="EMBL/GenBank/DDBJ databases">
        <authorList>
            <person name="Chiriac C."/>
            <person name="Salcher M."/>
            <person name="Ghai R."/>
            <person name="Kavagutti S V."/>
        </authorList>
    </citation>
    <scope>NUCLEOTIDE SEQUENCE</scope>
</reference>
<dbReference type="GO" id="GO:0006310">
    <property type="term" value="P:DNA recombination"/>
    <property type="evidence" value="ECO:0007669"/>
    <property type="project" value="UniProtKB-KW"/>
</dbReference>
<dbReference type="InterPro" id="IPR050090">
    <property type="entry name" value="Tyrosine_recombinase_XerCD"/>
</dbReference>
<dbReference type="GO" id="GO:0003677">
    <property type="term" value="F:DNA binding"/>
    <property type="evidence" value="ECO:0007669"/>
    <property type="project" value="UniProtKB-KW"/>
</dbReference>
<proteinExistence type="inferred from homology"/>
<evidence type="ECO:0000256" key="3">
    <source>
        <dbReference type="ARBA" id="ARBA00022618"/>
    </source>
</evidence>
<evidence type="ECO:0000256" key="1">
    <source>
        <dbReference type="ARBA" id="ARBA00004496"/>
    </source>
</evidence>
<dbReference type="Gene3D" id="1.10.443.10">
    <property type="entry name" value="Intergrase catalytic core"/>
    <property type="match status" value="1"/>
</dbReference>
<keyword evidence="4" id="KW-0159">Chromosome partition</keyword>
<dbReference type="SUPFAM" id="SSF56349">
    <property type="entry name" value="DNA breaking-rejoining enzymes"/>
    <property type="match status" value="1"/>
</dbReference>
<sequence>MVMDFHQLVNGFLDHLRIERGLAANSIAAYQRDLQKLTSYFEAQSLNTDAITSADIAAFEVSLKANVLAPASINRIMSAVRTFYKYQNREYQVVDPTTDISHNKSARRLPKALTVSEVTALIDAGLREGDVISFRDHALLELLYSSGARVSEIIGINLSDFAKSNISGDEITTLKVRGKGGKERIVPLGKFAVAAIDNYLVRTRPELAAKSGRKESSVNGALFLNQRGTRISRQSAWQIVLTAAERAGITSKVSPHVFRHSYATHLLDGGADIRVVQELLGHASVTTTQIYTLITIDKIRESYSSAHPRAR</sequence>
<gene>
    <name evidence="11" type="ORF">UFOPK1852_00875</name>
</gene>
<dbReference type="PANTHER" id="PTHR30349">
    <property type="entry name" value="PHAGE INTEGRASE-RELATED"/>
    <property type="match status" value="1"/>
</dbReference>
<dbReference type="PANTHER" id="PTHR30349:SF81">
    <property type="entry name" value="TYROSINE RECOMBINASE XERC"/>
    <property type="match status" value="1"/>
</dbReference>
<dbReference type="GO" id="GO:0005737">
    <property type="term" value="C:cytoplasm"/>
    <property type="evidence" value="ECO:0007669"/>
    <property type="project" value="UniProtKB-SubCell"/>
</dbReference>
<evidence type="ECO:0000256" key="8">
    <source>
        <dbReference type="ARBA" id="ARBA00023306"/>
    </source>
</evidence>
<organism evidence="11">
    <name type="scientific">freshwater metagenome</name>
    <dbReference type="NCBI Taxonomy" id="449393"/>
    <lineage>
        <taxon>unclassified sequences</taxon>
        <taxon>metagenomes</taxon>
        <taxon>ecological metagenomes</taxon>
    </lineage>
</organism>
<dbReference type="PROSITE" id="PS51898">
    <property type="entry name" value="TYR_RECOMBINASE"/>
    <property type="match status" value="1"/>
</dbReference>
<dbReference type="InterPro" id="IPR044068">
    <property type="entry name" value="CB"/>
</dbReference>
<dbReference type="Pfam" id="PF00589">
    <property type="entry name" value="Phage_integrase"/>
    <property type="match status" value="1"/>
</dbReference>
<evidence type="ECO:0000313" key="11">
    <source>
        <dbReference type="EMBL" id="CAB4614445.1"/>
    </source>
</evidence>
<keyword evidence="8" id="KW-0131">Cell cycle</keyword>
<keyword evidence="5" id="KW-0229">DNA integration</keyword>
<dbReference type="HAMAP" id="MF_01808">
    <property type="entry name" value="Recomb_XerC_XerD"/>
    <property type="match status" value="1"/>
</dbReference>
<feature type="domain" description="Tyr recombinase" evidence="9">
    <location>
        <begin position="108"/>
        <end position="304"/>
    </location>
</feature>
<dbReference type="CDD" id="cd00798">
    <property type="entry name" value="INT_XerDC_C"/>
    <property type="match status" value="1"/>
</dbReference>
<dbReference type="Gene3D" id="1.10.150.130">
    <property type="match status" value="1"/>
</dbReference>
<dbReference type="EMBL" id="CAEZUS010000143">
    <property type="protein sequence ID" value="CAB4614445.1"/>
    <property type="molecule type" value="Genomic_DNA"/>
</dbReference>
<dbReference type="InterPro" id="IPR011010">
    <property type="entry name" value="DNA_brk_join_enz"/>
</dbReference>